<evidence type="ECO:0000256" key="4">
    <source>
        <dbReference type="ARBA" id="ARBA00023088"/>
    </source>
</evidence>
<dbReference type="Pfam" id="PF00041">
    <property type="entry name" value="fn3"/>
    <property type="match status" value="1"/>
</dbReference>
<evidence type="ECO:0000256" key="1">
    <source>
        <dbReference type="ARBA" id="ARBA00022512"/>
    </source>
</evidence>
<evidence type="ECO:0000313" key="9">
    <source>
        <dbReference type="EMBL" id="ARJ04745.1"/>
    </source>
</evidence>
<dbReference type="SMART" id="SM00060">
    <property type="entry name" value="FN3"/>
    <property type="match status" value="1"/>
</dbReference>
<dbReference type="PROSITE" id="PS50853">
    <property type="entry name" value="FN3"/>
    <property type="match status" value="1"/>
</dbReference>
<keyword evidence="5" id="KW-0378">Hydrolase</keyword>
<dbReference type="GO" id="GO:0016798">
    <property type="term" value="F:hydrolase activity, acting on glycosyl bonds"/>
    <property type="evidence" value="ECO:0007669"/>
    <property type="project" value="UniProtKB-KW"/>
</dbReference>
<feature type="region of interest" description="Disordered" evidence="7">
    <location>
        <begin position="479"/>
        <end position="501"/>
    </location>
</feature>
<sequence length="540" mass="54990">MLSSNPHHREMGSEGVVVSERLRASAMRRLVGAGGVTALAVSALLFGAVGAPVQAAEMQAAEVQAVVADPQAHPDIPVTLLTSETGSYLPRVEVSINGSAPIPMMIDTGTNFMVVFPGSIVDPTTPVIDTGIAQGINYDGSAASGTIARAQVEVGGVVTTPGDVAFLDATSCTPHCLGYQDGIGGVIGIGQRLSDKHDGGDPANALYSPLAQLTPELSAGFTVDFMSADPVIRLGAPADAGETDTVLYREQDGDLFYPNGQPVYFEPEVCWTIVYGSDSASACNDTVFDTGQSGGMIRGDQFLPLVDPVHSTPEPGSGALLVGLLKTGATVVWSSSTDAEPYAEMVEPGVAPFKYGLFSADAEDTFNSGNGFYLKHTIGFDNDTGEVVISATAGTPTGPRDVRAEAGDQSVVAHWKAPEDAGGSAITGYAVRVTPVGGGAPVLVNADAQADHLRVDGLTGGQAYWVSVAAVNDVGAGPRVRADGQVVPSGATTPPATAAASPALANTGDETASGIAAVAFVLAAAGVGLLVLRRGRRRTS</sequence>
<evidence type="ECO:0000256" key="8">
    <source>
        <dbReference type="SAM" id="Phobius"/>
    </source>
</evidence>
<evidence type="ECO:0000256" key="3">
    <source>
        <dbReference type="ARBA" id="ARBA00022729"/>
    </source>
</evidence>
<feature type="transmembrane region" description="Helical" evidence="8">
    <location>
        <begin position="30"/>
        <end position="51"/>
    </location>
</feature>
<keyword evidence="3" id="KW-0732">Signal</keyword>
<dbReference type="KEGG" id="cphy:B5808_05535"/>
<evidence type="ECO:0000256" key="6">
    <source>
        <dbReference type="ARBA" id="ARBA00023326"/>
    </source>
</evidence>
<evidence type="ECO:0000313" key="10">
    <source>
        <dbReference type="Proteomes" id="UP000192775"/>
    </source>
</evidence>
<reference evidence="9 10" key="1">
    <citation type="submission" date="2017-04" db="EMBL/GenBank/DDBJ databases">
        <authorList>
            <person name="Afonso C.L."/>
            <person name="Miller P.J."/>
            <person name="Scott M.A."/>
            <person name="Spackman E."/>
            <person name="Goraichik I."/>
            <person name="Dimitrov K.M."/>
            <person name="Suarez D.L."/>
            <person name="Swayne D.E."/>
        </authorList>
    </citation>
    <scope>NUCLEOTIDE SEQUENCE [LARGE SCALE GENOMIC DNA]</scope>
    <source>
        <strain evidence="10">XA(T)</strain>
    </source>
</reference>
<name>A0A1X9LHR7_9MICO</name>
<evidence type="ECO:0000256" key="5">
    <source>
        <dbReference type="ARBA" id="ARBA00023295"/>
    </source>
</evidence>
<evidence type="ECO:0000256" key="7">
    <source>
        <dbReference type="SAM" id="MobiDB-lite"/>
    </source>
</evidence>
<dbReference type="AlphaFoldDB" id="A0A1X9LHR7"/>
<feature type="compositionally biased region" description="Low complexity" evidence="7">
    <location>
        <begin position="491"/>
        <end position="501"/>
    </location>
</feature>
<dbReference type="CDD" id="cd00063">
    <property type="entry name" value="FN3"/>
    <property type="match status" value="1"/>
</dbReference>
<proteinExistence type="predicted"/>
<dbReference type="InterPro" id="IPR019931">
    <property type="entry name" value="LPXTG_anchor"/>
</dbReference>
<keyword evidence="5" id="KW-0326">Glycosidase</keyword>
<feature type="transmembrane region" description="Helical" evidence="8">
    <location>
        <begin position="512"/>
        <end position="532"/>
    </location>
</feature>
<evidence type="ECO:0000256" key="2">
    <source>
        <dbReference type="ARBA" id="ARBA00022525"/>
    </source>
</evidence>
<keyword evidence="4" id="KW-0572">Peptidoglycan-anchor</keyword>
<protein>
    <submittedName>
        <fullName evidence="9">Uncharacterized protein</fullName>
    </submittedName>
</protein>
<keyword evidence="6" id="KW-0624">Polysaccharide degradation</keyword>
<organism evidence="9 10">
    <name type="scientific">Cnuibacter physcomitrellae</name>
    <dbReference type="NCBI Taxonomy" id="1619308"/>
    <lineage>
        <taxon>Bacteria</taxon>
        <taxon>Bacillati</taxon>
        <taxon>Actinomycetota</taxon>
        <taxon>Actinomycetes</taxon>
        <taxon>Micrococcales</taxon>
        <taxon>Microbacteriaceae</taxon>
        <taxon>Cnuibacter</taxon>
    </lineage>
</organism>
<keyword evidence="8" id="KW-1133">Transmembrane helix</keyword>
<keyword evidence="8" id="KW-0472">Membrane</keyword>
<dbReference type="Proteomes" id="UP000192775">
    <property type="component" value="Chromosome"/>
</dbReference>
<keyword evidence="1" id="KW-0134">Cell wall</keyword>
<dbReference type="InterPro" id="IPR036116">
    <property type="entry name" value="FN3_sf"/>
</dbReference>
<dbReference type="STRING" id="1619308.B5808_05535"/>
<dbReference type="Gene3D" id="2.60.40.10">
    <property type="entry name" value="Immunoglobulins"/>
    <property type="match status" value="1"/>
</dbReference>
<dbReference type="InterPro" id="IPR003961">
    <property type="entry name" value="FN3_dom"/>
</dbReference>
<keyword evidence="2" id="KW-0964">Secreted</keyword>
<dbReference type="NCBIfam" id="TIGR01167">
    <property type="entry name" value="LPXTG_anchor"/>
    <property type="match status" value="1"/>
</dbReference>
<keyword evidence="6" id="KW-0119">Carbohydrate metabolism</keyword>
<keyword evidence="10" id="KW-1185">Reference proteome</keyword>
<dbReference type="InterPro" id="IPR013783">
    <property type="entry name" value="Ig-like_fold"/>
</dbReference>
<dbReference type="PROSITE" id="PS50847">
    <property type="entry name" value="GRAM_POS_ANCHORING"/>
    <property type="match status" value="1"/>
</dbReference>
<dbReference type="GO" id="GO:0000272">
    <property type="term" value="P:polysaccharide catabolic process"/>
    <property type="evidence" value="ECO:0007669"/>
    <property type="project" value="UniProtKB-KW"/>
</dbReference>
<gene>
    <name evidence="9" type="ORF">B5808_05535</name>
</gene>
<keyword evidence="8" id="KW-0812">Transmembrane</keyword>
<dbReference type="SUPFAM" id="SSF49265">
    <property type="entry name" value="Fibronectin type III"/>
    <property type="match status" value="1"/>
</dbReference>
<dbReference type="EMBL" id="CP020715">
    <property type="protein sequence ID" value="ARJ04745.1"/>
    <property type="molecule type" value="Genomic_DNA"/>
</dbReference>
<accession>A0A1X9LHR7</accession>